<dbReference type="GO" id="GO:1904680">
    <property type="term" value="F:peptide transmembrane transporter activity"/>
    <property type="evidence" value="ECO:0007669"/>
    <property type="project" value="TreeGrafter"/>
</dbReference>
<dbReference type="SUPFAM" id="SSF53850">
    <property type="entry name" value="Periplasmic binding protein-like II"/>
    <property type="match status" value="1"/>
</dbReference>
<name>A0A2V3U0P6_9HYPH</name>
<reference evidence="7 8" key="1">
    <citation type="submission" date="2018-05" db="EMBL/GenBank/DDBJ databases">
        <title>Genomic Encyclopedia of Type Strains, Phase IV (KMG-IV): sequencing the most valuable type-strain genomes for metagenomic binning, comparative biology and taxonomic classification.</title>
        <authorList>
            <person name="Goeker M."/>
        </authorList>
    </citation>
    <scope>NUCLEOTIDE SEQUENCE [LARGE SCALE GENOMIC DNA]</scope>
    <source>
        <strain evidence="7 8">DSM 6462</strain>
    </source>
</reference>
<dbReference type="RefSeq" id="WP_170147374.1">
    <property type="nucleotide sequence ID" value="NZ_JAHBRY010000003.1"/>
</dbReference>
<protein>
    <submittedName>
        <fullName evidence="7">Peptide/nickel transport system substrate-binding protein</fullName>
    </submittedName>
</protein>
<feature type="signal peptide" evidence="5">
    <location>
        <begin position="1"/>
        <end position="23"/>
    </location>
</feature>
<proteinExistence type="inferred from homology"/>
<accession>A0A2V3U0P6</accession>
<dbReference type="PANTHER" id="PTHR30290">
    <property type="entry name" value="PERIPLASMIC BINDING COMPONENT OF ABC TRANSPORTER"/>
    <property type="match status" value="1"/>
</dbReference>
<dbReference type="PIRSF" id="PIRSF002741">
    <property type="entry name" value="MppA"/>
    <property type="match status" value="1"/>
</dbReference>
<sequence>MKMIKTTIAALGALLAVTATSQAEELKIGMRIEAVMDPHYFWSGNNVQYYRHYLGFLTTLDDEARVLPYLAERWETTDSSWTFHLRPNLTFSDGSTFDAEDVVASYKRARDYPNAVGSYAGLFNGVTAIEAVDKLTVKMTTAAPSPTLAFAMSQVPIIPSEIATTATQADFTSAKGSVSIGPYKFAGFASGRELVLERNPNFWGEKPKWDSVRFRFLPDPSARTAALLAGDVDMIDGVPPEFVERIRADANFAVHTGPSMRNVYVNLDQGHEVSPFITDNNGAPLKTNPLKDRRVREALSLAINRETIRDRVMNGLSFPTGQLVAKGLGGYSATLGVPAYDPNKAKTLLAEAGYPDGFKVTVHCPNDRYVNDAKICQALGQMFSRIGLRANVVTQPSSAYFKMVNPRTASGASIFLSSWSAAASGETDVLVHAFQTYNAEKKTGSWNYGGYSNPDLDALIGTFTVTTDDTKRRALEAKAMELTMKDFAALPLHDQSVVVATRKPLTYTTNLEELTNALAVR</sequence>
<dbReference type="GO" id="GO:0043190">
    <property type="term" value="C:ATP-binding cassette (ABC) transporter complex"/>
    <property type="evidence" value="ECO:0007669"/>
    <property type="project" value="InterPro"/>
</dbReference>
<dbReference type="InterPro" id="IPR030678">
    <property type="entry name" value="Peptide/Ni-bd"/>
</dbReference>
<evidence type="ECO:0000256" key="4">
    <source>
        <dbReference type="ARBA" id="ARBA00022729"/>
    </source>
</evidence>
<organism evidence="7 8">
    <name type="scientific">Chelatococcus asaccharovorans</name>
    <dbReference type="NCBI Taxonomy" id="28210"/>
    <lineage>
        <taxon>Bacteria</taxon>
        <taxon>Pseudomonadati</taxon>
        <taxon>Pseudomonadota</taxon>
        <taxon>Alphaproteobacteria</taxon>
        <taxon>Hyphomicrobiales</taxon>
        <taxon>Chelatococcaceae</taxon>
        <taxon>Chelatococcus</taxon>
    </lineage>
</organism>
<evidence type="ECO:0000256" key="5">
    <source>
        <dbReference type="SAM" id="SignalP"/>
    </source>
</evidence>
<dbReference type="InterPro" id="IPR039424">
    <property type="entry name" value="SBP_5"/>
</dbReference>
<dbReference type="PANTHER" id="PTHR30290:SF9">
    <property type="entry name" value="OLIGOPEPTIDE-BINDING PROTEIN APPA"/>
    <property type="match status" value="1"/>
</dbReference>
<dbReference type="EMBL" id="QJJK01000010">
    <property type="protein sequence ID" value="PXW55149.1"/>
    <property type="molecule type" value="Genomic_DNA"/>
</dbReference>
<comment type="subcellular location">
    <subcellularLocation>
        <location evidence="1">Periplasm</location>
    </subcellularLocation>
</comment>
<feature type="chain" id="PRO_5015842074" evidence="5">
    <location>
        <begin position="24"/>
        <end position="521"/>
    </location>
</feature>
<dbReference type="CDD" id="cd08498">
    <property type="entry name" value="PBP2_NikA_DppA_OppA_like_2"/>
    <property type="match status" value="1"/>
</dbReference>
<evidence type="ECO:0000256" key="2">
    <source>
        <dbReference type="ARBA" id="ARBA00005695"/>
    </source>
</evidence>
<comment type="caution">
    <text evidence="7">The sequence shown here is derived from an EMBL/GenBank/DDBJ whole genome shotgun (WGS) entry which is preliminary data.</text>
</comment>
<dbReference type="InterPro" id="IPR000914">
    <property type="entry name" value="SBP_5_dom"/>
</dbReference>
<dbReference type="GO" id="GO:0030288">
    <property type="term" value="C:outer membrane-bounded periplasmic space"/>
    <property type="evidence" value="ECO:0007669"/>
    <property type="project" value="UniProtKB-ARBA"/>
</dbReference>
<dbReference type="AlphaFoldDB" id="A0A2V3U0P6"/>
<keyword evidence="3" id="KW-0813">Transport</keyword>
<keyword evidence="8" id="KW-1185">Reference proteome</keyword>
<dbReference type="Gene3D" id="3.10.105.10">
    <property type="entry name" value="Dipeptide-binding Protein, Domain 3"/>
    <property type="match status" value="1"/>
</dbReference>
<dbReference type="Gene3D" id="3.90.76.10">
    <property type="entry name" value="Dipeptide-binding Protein, Domain 1"/>
    <property type="match status" value="1"/>
</dbReference>
<dbReference type="Gene3D" id="3.40.190.10">
    <property type="entry name" value="Periplasmic binding protein-like II"/>
    <property type="match status" value="1"/>
</dbReference>
<keyword evidence="4 5" id="KW-0732">Signal</keyword>
<comment type="similarity">
    <text evidence="2">Belongs to the bacterial solute-binding protein 5 family.</text>
</comment>
<dbReference type="Pfam" id="PF00496">
    <property type="entry name" value="SBP_bac_5"/>
    <property type="match status" value="1"/>
</dbReference>
<evidence type="ECO:0000313" key="7">
    <source>
        <dbReference type="EMBL" id="PXW55149.1"/>
    </source>
</evidence>
<evidence type="ECO:0000256" key="1">
    <source>
        <dbReference type="ARBA" id="ARBA00004418"/>
    </source>
</evidence>
<evidence type="ECO:0000313" key="8">
    <source>
        <dbReference type="Proteomes" id="UP000248021"/>
    </source>
</evidence>
<evidence type="ECO:0000259" key="6">
    <source>
        <dbReference type="Pfam" id="PF00496"/>
    </source>
</evidence>
<evidence type="ECO:0000256" key="3">
    <source>
        <dbReference type="ARBA" id="ARBA00022448"/>
    </source>
</evidence>
<dbReference type="GO" id="GO:0015833">
    <property type="term" value="P:peptide transport"/>
    <property type="evidence" value="ECO:0007669"/>
    <property type="project" value="TreeGrafter"/>
</dbReference>
<dbReference type="Proteomes" id="UP000248021">
    <property type="component" value="Unassembled WGS sequence"/>
</dbReference>
<feature type="domain" description="Solute-binding protein family 5" evidence="6">
    <location>
        <begin position="67"/>
        <end position="433"/>
    </location>
</feature>
<gene>
    <name evidence="7" type="ORF">C7450_11088</name>
</gene>